<keyword evidence="2" id="KW-0812">Transmembrane</keyword>
<keyword evidence="2" id="KW-1133">Transmembrane helix</keyword>
<evidence type="ECO:0000256" key="1">
    <source>
        <dbReference type="SAM" id="MobiDB-lite"/>
    </source>
</evidence>
<name>A0A2S9H4S4_9BURK</name>
<dbReference type="Gene3D" id="1.25.40.10">
    <property type="entry name" value="Tetratricopeptide repeat domain"/>
    <property type="match status" value="1"/>
</dbReference>
<protein>
    <submittedName>
        <fullName evidence="4">Tetratricopeptide repeat</fullName>
    </submittedName>
</protein>
<evidence type="ECO:0000256" key="2">
    <source>
        <dbReference type="SAM" id="Phobius"/>
    </source>
</evidence>
<feature type="region of interest" description="Disordered" evidence="1">
    <location>
        <begin position="220"/>
        <end position="271"/>
    </location>
</feature>
<gene>
    <name evidence="4" type="ORF">S2091_0174</name>
</gene>
<keyword evidence="3" id="KW-0732">Signal</keyword>
<keyword evidence="2" id="KW-0472">Membrane</keyword>
<sequence>MNTKSVFQATFLSLAILCSAPSFAAEEPSMQQVYDTAKAGRVDEAQTMMQKVLQDHPSSAKAHFVEAELLAKQGRIASAQAELSNADRLAPGLPFAKPEAVENLRRLIANPQRSSMPRQAVNDYAAPANTGMPWGLILVGLGLIGFIIFAVRFMSNRNPPVVYSQNGATGYGSGVPMQPYGAPGQMMGGGGIGSGIVGGLVTGAALGAGMVAGEELMHHFTDGDNRNNSQPQPTDRNDYVPQNDMGGNDFGIADNSSWDSGGGDSGGGGDW</sequence>
<dbReference type="SUPFAM" id="SSF48452">
    <property type="entry name" value="TPR-like"/>
    <property type="match status" value="1"/>
</dbReference>
<feature type="signal peptide" evidence="3">
    <location>
        <begin position="1"/>
        <end position="24"/>
    </location>
</feature>
<organism evidence="4 5">
    <name type="scientific">Solimicrobium silvestre</name>
    <dbReference type="NCBI Taxonomy" id="2099400"/>
    <lineage>
        <taxon>Bacteria</taxon>
        <taxon>Pseudomonadati</taxon>
        <taxon>Pseudomonadota</taxon>
        <taxon>Betaproteobacteria</taxon>
        <taxon>Burkholderiales</taxon>
        <taxon>Oxalobacteraceae</taxon>
        <taxon>Solimicrobium</taxon>
    </lineage>
</organism>
<dbReference type="AlphaFoldDB" id="A0A2S9H4S4"/>
<feature type="compositionally biased region" description="Gly residues" evidence="1">
    <location>
        <begin position="260"/>
        <end position="271"/>
    </location>
</feature>
<feature type="chain" id="PRO_5015677173" evidence="3">
    <location>
        <begin position="25"/>
        <end position="271"/>
    </location>
</feature>
<reference evidence="4 5" key="1">
    <citation type="submission" date="2018-02" db="EMBL/GenBank/DDBJ databases">
        <title>Solimicrobium silvestre gen. nov., sp. nov., isolated from alpine forest soil.</title>
        <authorList>
            <person name="Margesin R."/>
            <person name="Albuquerque L."/>
            <person name="Zhang D.-C."/>
            <person name="Froufe H.J.C."/>
            <person name="Severino R."/>
            <person name="Roxo I."/>
            <person name="Egas C."/>
            <person name="Da Costa M.S."/>
        </authorList>
    </citation>
    <scope>NUCLEOTIDE SEQUENCE [LARGE SCALE GENOMIC DNA]</scope>
    <source>
        <strain evidence="4 5">S20-91</strain>
    </source>
</reference>
<dbReference type="Proteomes" id="UP000237839">
    <property type="component" value="Unassembled WGS sequence"/>
</dbReference>
<proteinExistence type="predicted"/>
<evidence type="ECO:0000313" key="4">
    <source>
        <dbReference type="EMBL" id="PRC94979.1"/>
    </source>
</evidence>
<accession>A0A2S9H4S4</accession>
<dbReference type="InterPro" id="IPR011990">
    <property type="entry name" value="TPR-like_helical_dom_sf"/>
</dbReference>
<dbReference type="OrthoDB" id="5298822at2"/>
<dbReference type="EMBL" id="PUGF01000001">
    <property type="protein sequence ID" value="PRC94979.1"/>
    <property type="molecule type" value="Genomic_DNA"/>
</dbReference>
<dbReference type="Pfam" id="PF14559">
    <property type="entry name" value="TPR_19"/>
    <property type="match status" value="1"/>
</dbReference>
<evidence type="ECO:0000256" key="3">
    <source>
        <dbReference type="SAM" id="SignalP"/>
    </source>
</evidence>
<dbReference type="RefSeq" id="WP_105529890.1">
    <property type="nucleotide sequence ID" value="NZ_PUGF01000001.1"/>
</dbReference>
<feature type="transmembrane region" description="Helical" evidence="2">
    <location>
        <begin position="132"/>
        <end position="151"/>
    </location>
</feature>
<evidence type="ECO:0000313" key="5">
    <source>
        <dbReference type="Proteomes" id="UP000237839"/>
    </source>
</evidence>
<keyword evidence="5" id="KW-1185">Reference proteome</keyword>
<comment type="caution">
    <text evidence="4">The sequence shown here is derived from an EMBL/GenBank/DDBJ whole genome shotgun (WGS) entry which is preliminary data.</text>
</comment>